<organism evidence="1 2">
    <name type="scientific">Edaphochlamys debaryana</name>
    <dbReference type="NCBI Taxonomy" id="47281"/>
    <lineage>
        <taxon>Eukaryota</taxon>
        <taxon>Viridiplantae</taxon>
        <taxon>Chlorophyta</taxon>
        <taxon>core chlorophytes</taxon>
        <taxon>Chlorophyceae</taxon>
        <taxon>CS clade</taxon>
        <taxon>Chlamydomonadales</taxon>
        <taxon>Chlamydomonadales incertae sedis</taxon>
        <taxon>Edaphochlamys</taxon>
    </lineage>
</organism>
<keyword evidence="2" id="KW-1185">Reference proteome</keyword>
<comment type="caution">
    <text evidence="1">The sequence shown here is derived from an EMBL/GenBank/DDBJ whole genome shotgun (WGS) entry which is preliminary data.</text>
</comment>
<dbReference type="AlphaFoldDB" id="A0A836BUD0"/>
<protein>
    <submittedName>
        <fullName evidence="1">Uncharacterized protein</fullName>
    </submittedName>
</protein>
<name>A0A836BUD0_9CHLO</name>
<reference evidence="1" key="1">
    <citation type="journal article" date="2020" name="bioRxiv">
        <title>Comparative genomics of Chlamydomonas.</title>
        <authorList>
            <person name="Craig R.J."/>
            <person name="Hasan A.R."/>
            <person name="Ness R.W."/>
            <person name="Keightley P.D."/>
        </authorList>
    </citation>
    <scope>NUCLEOTIDE SEQUENCE</scope>
    <source>
        <strain evidence="1">CCAP 11/70</strain>
    </source>
</reference>
<proteinExistence type="predicted"/>
<gene>
    <name evidence="1" type="ORF">HYH03_012068</name>
</gene>
<accession>A0A836BUD0</accession>
<dbReference type="Proteomes" id="UP000612055">
    <property type="component" value="Unassembled WGS sequence"/>
</dbReference>
<dbReference type="EMBL" id="JAEHOE010000073">
    <property type="protein sequence ID" value="KAG2489431.1"/>
    <property type="molecule type" value="Genomic_DNA"/>
</dbReference>
<evidence type="ECO:0000313" key="1">
    <source>
        <dbReference type="EMBL" id="KAG2489431.1"/>
    </source>
</evidence>
<sequence>MPVVLTSVVITNAGAATINTIRHAIQKNPGAVIVLDVAAARAHLNMRGWAAAPDLASQAPPRRESRQDSALEVSVTAATQSVEVASAPASVPATTTAQEEIVTASESASPAAADQAVVTTDAQLAAIRDRNTEQGRVTVFIDCASSAWAPYVALLTKVVEPLHCFSLHQLPLAAPAHASSRPEGPPRFIVTGGAMGRDVVECTRLWSLPQTLRDAAFKHRLGLEALRDRIAAAAAALQPAAATGVFVGGQQWPEVRSPQDHAPFVAASTSRGRATVTLLIGLALAAALAPLLLSLRRALEPLGLDFVLVIATEASYPAFAASDRSWRGRLRRLAARLHRGFLRLCNRAEFERRKEAWDHIDLVKQAMGGTMTRPRLQACGVAALRTALSDAAHLQRQGALSAQAAAAAAGRQ</sequence>
<evidence type="ECO:0000313" key="2">
    <source>
        <dbReference type="Proteomes" id="UP000612055"/>
    </source>
</evidence>